<accession>A0ABS8RZ87</accession>
<evidence type="ECO:0000313" key="1">
    <source>
        <dbReference type="EMBL" id="MCD7450879.1"/>
    </source>
</evidence>
<dbReference type="EMBL" id="JACEIK010000148">
    <property type="protein sequence ID" value="MCD7450879.1"/>
    <property type="molecule type" value="Genomic_DNA"/>
</dbReference>
<protein>
    <submittedName>
        <fullName evidence="1">Uncharacterized protein</fullName>
    </submittedName>
</protein>
<reference evidence="1 2" key="1">
    <citation type="journal article" date="2021" name="BMC Genomics">
        <title>Datura genome reveals duplications of psychoactive alkaloid biosynthetic genes and high mutation rate following tissue culture.</title>
        <authorList>
            <person name="Rajewski A."/>
            <person name="Carter-House D."/>
            <person name="Stajich J."/>
            <person name="Litt A."/>
        </authorList>
    </citation>
    <scope>NUCLEOTIDE SEQUENCE [LARGE SCALE GENOMIC DNA]</scope>
    <source>
        <strain evidence="1">AR-01</strain>
    </source>
</reference>
<gene>
    <name evidence="1" type="ORF">HAX54_008938</name>
</gene>
<dbReference type="Proteomes" id="UP000823775">
    <property type="component" value="Unassembled WGS sequence"/>
</dbReference>
<proteinExistence type="predicted"/>
<name>A0ABS8RZ87_DATST</name>
<comment type="caution">
    <text evidence="1">The sequence shown here is derived from an EMBL/GenBank/DDBJ whole genome shotgun (WGS) entry which is preliminary data.</text>
</comment>
<organism evidence="1 2">
    <name type="scientific">Datura stramonium</name>
    <name type="common">Jimsonweed</name>
    <name type="synonym">Common thornapple</name>
    <dbReference type="NCBI Taxonomy" id="4076"/>
    <lineage>
        <taxon>Eukaryota</taxon>
        <taxon>Viridiplantae</taxon>
        <taxon>Streptophyta</taxon>
        <taxon>Embryophyta</taxon>
        <taxon>Tracheophyta</taxon>
        <taxon>Spermatophyta</taxon>
        <taxon>Magnoliopsida</taxon>
        <taxon>eudicotyledons</taxon>
        <taxon>Gunneridae</taxon>
        <taxon>Pentapetalae</taxon>
        <taxon>asterids</taxon>
        <taxon>lamiids</taxon>
        <taxon>Solanales</taxon>
        <taxon>Solanaceae</taxon>
        <taxon>Solanoideae</taxon>
        <taxon>Datureae</taxon>
        <taxon>Datura</taxon>
    </lineage>
</organism>
<evidence type="ECO:0000313" key="2">
    <source>
        <dbReference type="Proteomes" id="UP000823775"/>
    </source>
</evidence>
<sequence>MENNNQSSFWQFSDQLRLQNNNLANLSLNDSIWSSNYGSKRPEDRRNFDIRVGGDFNSSASSNKSNYNLFSNDGWKIADHLLSAVNGVAVGGSAGKGAFGVGLNGGFNKGVYSNQALNFSYSKGTNNIAVRIFAKGMGTLVDIFLFATKNDTMAENLQKGSLACHHVTGTQLQAGGSNIDPSAWEDKKNLVNLQLSCSGSCRDKESL</sequence>
<keyword evidence="2" id="KW-1185">Reference proteome</keyword>